<reference evidence="5" key="1">
    <citation type="submission" date="2023-06" db="EMBL/GenBank/DDBJ databases">
        <title>lsaBGC provides a comprehensive framework for evolutionary analysis of biosynthetic gene clusters within focal taxa.</title>
        <authorList>
            <person name="Salamzade R."/>
            <person name="Sandstrom S."/>
            <person name="Kalan L.R."/>
        </authorList>
    </citation>
    <scope>NUCLEOTIDE SEQUENCE</scope>
    <source>
        <strain evidence="5">P3-SID899</strain>
    </source>
</reference>
<evidence type="ECO:0000259" key="3">
    <source>
        <dbReference type="Pfam" id="PF04183"/>
    </source>
</evidence>
<proteinExistence type="inferred from homology"/>
<dbReference type="PANTHER" id="PTHR34384">
    <property type="entry name" value="L-2,3-DIAMINOPROPANOATE--CITRATE LIGASE"/>
    <property type="match status" value="1"/>
</dbReference>
<organism evidence="5 6">
    <name type="scientific">Micrococcus luteus</name>
    <name type="common">Micrococcus lysodeikticus</name>
    <dbReference type="NCBI Taxonomy" id="1270"/>
    <lineage>
        <taxon>Bacteria</taxon>
        <taxon>Bacillati</taxon>
        <taxon>Actinomycetota</taxon>
        <taxon>Actinomycetes</taxon>
        <taxon>Micrococcales</taxon>
        <taxon>Micrococcaceae</taxon>
        <taxon>Micrococcus</taxon>
    </lineage>
</organism>
<name>A0AAP3AER7_MICLU</name>
<feature type="domain" description="Aerobactin siderophore biosynthesis IucA/IucC-like C-terminal" evidence="4">
    <location>
        <begin position="421"/>
        <end position="574"/>
    </location>
</feature>
<dbReference type="AlphaFoldDB" id="A0AAP3AER7"/>
<accession>A0AAP3AER7</accession>
<evidence type="ECO:0000313" key="5">
    <source>
        <dbReference type="EMBL" id="MCV7627781.1"/>
    </source>
</evidence>
<comment type="similarity">
    <text evidence="2">Belongs to the IucA/IucC family.</text>
</comment>
<evidence type="ECO:0000313" key="6">
    <source>
        <dbReference type="Proteomes" id="UP001205867"/>
    </source>
</evidence>
<protein>
    <submittedName>
        <fullName evidence="5">IucA/IucC family siderophore biosynthesis protein</fullName>
    </submittedName>
</protein>
<dbReference type="Proteomes" id="UP001205867">
    <property type="component" value="Unassembled WGS sequence"/>
</dbReference>
<gene>
    <name evidence="5" type="ORF">M3A82_000230</name>
</gene>
<evidence type="ECO:0000256" key="2">
    <source>
        <dbReference type="ARBA" id="ARBA00007832"/>
    </source>
</evidence>
<dbReference type="PANTHER" id="PTHR34384:SF6">
    <property type="entry name" value="STAPHYLOFERRIN B SYNTHASE"/>
    <property type="match status" value="1"/>
</dbReference>
<dbReference type="EMBL" id="JALXKZ020000001">
    <property type="protein sequence ID" value="MCV7627781.1"/>
    <property type="molecule type" value="Genomic_DNA"/>
</dbReference>
<dbReference type="Pfam" id="PF04183">
    <property type="entry name" value="IucA_IucC"/>
    <property type="match status" value="1"/>
</dbReference>
<dbReference type="GO" id="GO:0016881">
    <property type="term" value="F:acid-amino acid ligase activity"/>
    <property type="evidence" value="ECO:0007669"/>
    <property type="project" value="UniProtKB-ARBA"/>
</dbReference>
<dbReference type="Gene3D" id="6.10.250.3370">
    <property type="match status" value="1"/>
</dbReference>
<dbReference type="GO" id="GO:0019290">
    <property type="term" value="P:siderophore biosynthetic process"/>
    <property type="evidence" value="ECO:0007669"/>
    <property type="project" value="InterPro"/>
</dbReference>
<dbReference type="Pfam" id="PF06276">
    <property type="entry name" value="FhuF"/>
    <property type="match status" value="1"/>
</dbReference>
<evidence type="ECO:0000256" key="1">
    <source>
        <dbReference type="ARBA" id="ARBA00004924"/>
    </source>
</evidence>
<dbReference type="Gene3D" id="1.10.510.40">
    <property type="match status" value="1"/>
</dbReference>
<sequence length="611" mass="65284">MTPVPPSSPSRLDALTAPTARHAHRLLVAKAIREFTHERLLTPVRGERVDDAGRHAYTLTLGGVRWTFTARALPLEHLGVDPDSVCRAGDPDAVAVDRFVLDAAEVLGLAGEALDVYLEELASTFAARCHTLAGERPSAADLVDADYTAVEAAMSEGHPGFVATNGRIGWGATEYAMFAPEGGRALHPVWLAFPSELGGRWTWPGTASAGAAVPAPPAPITAAVAGLWAERAAALDVDPEAYTLIPVHPWQWEHRIQVAFAPDLAAGRLVHVGEDPDAFTAMQAVRTLFNASDPHAPQLKTALSVQNMGFVRGLSPAYMSVTPAINALVADLVDSDPLLARWGFGVLREYASAGYTGDAFHAVGSKGPHTKMLAALWRESPLPRLAEGERVMTMAALLHRDGEGRSVAGALVERSGLTAAQWLHGVVTAYVTPLVHLAAAYSTVFMPHGENIVLRLREGRVTGAFLKDIGEEVVVGADGVPLTEQTRRIRIDLTDEDLSLSFFTDMLDGVLRHLADVMDADALLPAEEFYAVVGRALAEYTALGVADVERLGLDAEDFAHSCLNRLQLRNATQMVDLTDPSGSLLYAGRLANPVAAPLRRALAEIRQDTAA</sequence>
<evidence type="ECO:0000259" key="4">
    <source>
        <dbReference type="Pfam" id="PF06276"/>
    </source>
</evidence>
<dbReference type="RefSeq" id="WP_144824121.1">
    <property type="nucleotide sequence ID" value="NZ_JAIQWC010000001.1"/>
</dbReference>
<feature type="domain" description="Aerobactin siderophore biosynthesis IucA/IucC N-terminal" evidence="3">
    <location>
        <begin position="146"/>
        <end position="399"/>
    </location>
</feature>
<comment type="pathway">
    <text evidence="1">Siderophore biosynthesis.</text>
</comment>
<dbReference type="Gene3D" id="3.30.310.280">
    <property type="match status" value="1"/>
</dbReference>
<dbReference type="InterPro" id="IPR007310">
    <property type="entry name" value="Aerobactin_biosyn_IucA/IucC_N"/>
</dbReference>
<dbReference type="InterPro" id="IPR022770">
    <property type="entry name" value="IucA/IucC-like_C"/>
</dbReference>
<comment type="caution">
    <text evidence="5">The sequence shown here is derived from an EMBL/GenBank/DDBJ whole genome shotgun (WGS) entry which is preliminary data.</text>
</comment>
<dbReference type="InterPro" id="IPR037455">
    <property type="entry name" value="LucA/IucC-like"/>
</dbReference>